<evidence type="ECO:0000256" key="1">
    <source>
        <dbReference type="SAM" id="MobiDB-lite"/>
    </source>
</evidence>
<gene>
    <name evidence="3" type="ORF">JQS43_00135</name>
</gene>
<reference evidence="3" key="1">
    <citation type="submission" date="2021-02" db="EMBL/GenBank/DDBJ databases">
        <title>Natrosporangium hydrolyticum gen. nov., sp. nov, a haloalkaliphilic actinobacterium from a soda solonchak soil.</title>
        <authorList>
            <person name="Sorokin D.Y."/>
            <person name="Khijniak T.V."/>
            <person name="Zakharycheva A.P."/>
            <person name="Boueva O.V."/>
            <person name="Ariskina E.V."/>
            <person name="Hahnke R.L."/>
            <person name="Bunk B."/>
            <person name="Sproer C."/>
            <person name="Schumann P."/>
            <person name="Evtushenko L.I."/>
            <person name="Kublanov I.V."/>
        </authorList>
    </citation>
    <scope>NUCLEOTIDE SEQUENCE</scope>
    <source>
        <strain evidence="3">DSM 106523</strain>
    </source>
</reference>
<evidence type="ECO:0000256" key="2">
    <source>
        <dbReference type="SAM" id="Phobius"/>
    </source>
</evidence>
<dbReference type="RefSeq" id="WP_239677009.1">
    <property type="nucleotide sequence ID" value="NZ_CP070499.1"/>
</dbReference>
<protein>
    <recommendedName>
        <fullName evidence="5">Sporulation protein</fullName>
    </recommendedName>
</protein>
<feature type="region of interest" description="Disordered" evidence="1">
    <location>
        <begin position="136"/>
        <end position="166"/>
    </location>
</feature>
<feature type="transmembrane region" description="Helical" evidence="2">
    <location>
        <begin position="84"/>
        <end position="103"/>
    </location>
</feature>
<dbReference type="Proteomes" id="UP000662857">
    <property type="component" value="Chromosome"/>
</dbReference>
<dbReference type="AlphaFoldDB" id="A0A895YH56"/>
<accession>A0A895YH56</accession>
<organism evidence="3 4">
    <name type="scientific">Natronosporangium hydrolyticum</name>
    <dbReference type="NCBI Taxonomy" id="2811111"/>
    <lineage>
        <taxon>Bacteria</taxon>
        <taxon>Bacillati</taxon>
        <taxon>Actinomycetota</taxon>
        <taxon>Actinomycetes</taxon>
        <taxon>Micromonosporales</taxon>
        <taxon>Micromonosporaceae</taxon>
        <taxon>Natronosporangium</taxon>
    </lineage>
</organism>
<dbReference type="KEGG" id="nhy:JQS43_00135"/>
<keyword evidence="2" id="KW-1133">Transmembrane helix</keyword>
<name>A0A895YH56_9ACTN</name>
<keyword evidence="2" id="KW-0812">Transmembrane</keyword>
<feature type="compositionally biased region" description="Basic residues" evidence="1">
    <location>
        <begin position="136"/>
        <end position="157"/>
    </location>
</feature>
<dbReference type="EMBL" id="CP070499">
    <property type="protein sequence ID" value="QSB14849.1"/>
    <property type="molecule type" value="Genomic_DNA"/>
</dbReference>
<keyword evidence="4" id="KW-1185">Reference proteome</keyword>
<proteinExistence type="predicted"/>
<keyword evidence="2" id="KW-0472">Membrane</keyword>
<evidence type="ECO:0000313" key="3">
    <source>
        <dbReference type="EMBL" id="QSB14849.1"/>
    </source>
</evidence>
<evidence type="ECO:0000313" key="4">
    <source>
        <dbReference type="Proteomes" id="UP000662857"/>
    </source>
</evidence>
<sequence>MNLSEVLSTAGDAITVRRVYAEPFEKNGVTIIAGAMVAGGGGGGGGHDEQGQEGEGGGFGVNARPSGAFVIKDGRVSWRPAVDVNQLFAVVGAVAVATLFAWARSRRARRAELLSIFGKAGGRRRGVGHKARRRMASSVAGRRRQHRRKQAAMRARRSALNTRSRS</sequence>
<evidence type="ECO:0008006" key="5">
    <source>
        <dbReference type="Google" id="ProtNLM"/>
    </source>
</evidence>